<name>A0AAW0LQF4_QUESU</name>
<dbReference type="AlphaFoldDB" id="A0AAW0LQF4"/>
<reference evidence="1 2" key="1">
    <citation type="journal article" date="2018" name="Sci. Data">
        <title>The draft genome sequence of cork oak.</title>
        <authorList>
            <person name="Ramos A.M."/>
            <person name="Usie A."/>
            <person name="Barbosa P."/>
            <person name="Barros P.M."/>
            <person name="Capote T."/>
            <person name="Chaves I."/>
            <person name="Simoes F."/>
            <person name="Abreu I."/>
            <person name="Carrasquinho I."/>
            <person name="Faro C."/>
            <person name="Guimaraes J.B."/>
            <person name="Mendonca D."/>
            <person name="Nobrega F."/>
            <person name="Rodrigues L."/>
            <person name="Saibo N.J.M."/>
            <person name="Varela M.C."/>
            <person name="Egas C."/>
            <person name="Matos J."/>
            <person name="Miguel C.M."/>
            <person name="Oliveira M.M."/>
            <person name="Ricardo C.P."/>
            <person name="Goncalves S."/>
        </authorList>
    </citation>
    <scope>NUCLEOTIDE SEQUENCE [LARGE SCALE GENOMIC DNA]</scope>
    <source>
        <strain evidence="2">cv. HL8</strain>
    </source>
</reference>
<keyword evidence="2" id="KW-1185">Reference proteome</keyword>
<dbReference type="EMBL" id="PKMF04000068">
    <property type="protein sequence ID" value="KAK7853154.1"/>
    <property type="molecule type" value="Genomic_DNA"/>
</dbReference>
<organism evidence="1 2">
    <name type="scientific">Quercus suber</name>
    <name type="common">Cork oak</name>
    <dbReference type="NCBI Taxonomy" id="58331"/>
    <lineage>
        <taxon>Eukaryota</taxon>
        <taxon>Viridiplantae</taxon>
        <taxon>Streptophyta</taxon>
        <taxon>Embryophyta</taxon>
        <taxon>Tracheophyta</taxon>
        <taxon>Spermatophyta</taxon>
        <taxon>Magnoliopsida</taxon>
        <taxon>eudicotyledons</taxon>
        <taxon>Gunneridae</taxon>
        <taxon>Pentapetalae</taxon>
        <taxon>rosids</taxon>
        <taxon>fabids</taxon>
        <taxon>Fagales</taxon>
        <taxon>Fagaceae</taxon>
        <taxon>Quercus</taxon>
    </lineage>
</organism>
<accession>A0AAW0LQF4</accession>
<proteinExistence type="predicted"/>
<dbReference type="Proteomes" id="UP000237347">
    <property type="component" value="Unassembled WGS sequence"/>
</dbReference>
<evidence type="ECO:0000313" key="2">
    <source>
        <dbReference type="Proteomes" id="UP000237347"/>
    </source>
</evidence>
<evidence type="ECO:0000313" key="1">
    <source>
        <dbReference type="EMBL" id="KAK7853154.1"/>
    </source>
</evidence>
<comment type="caution">
    <text evidence="1">The sequence shown here is derived from an EMBL/GenBank/DDBJ whole genome shotgun (WGS) entry which is preliminary data.</text>
</comment>
<protein>
    <submittedName>
        <fullName evidence="1">Uncharacterized protein</fullName>
    </submittedName>
</protein>
<sequence>MMHLSLRVESCISPIKLQAKIVKNITIGIPSSRAAVMVNGMKPSEIMQVTGGMFEVALLSFERRSEKGAKKF</sequence>
<gene>
    <name evidence="1" type="ORF">CFP56_036891</name>
</gene>